<evidence type="ECO:0000313" key="2">
    <source>
        <dbReference type="EMBL" id="KAK2605100.1"/>
    </source>
</evidence>
<feature type="compositionally biased region" description="Low complexity" evidence="1">
    <location>
        <begin position="1"/>
        <end position="18"/>
    </location>
</feature>
<gene>
    <name evidence="2" type="ORF">N8I77_007971</name>
</gene>
<accession>A0AAD9SE56</accession>
<feature type="compositionally biased region" description="Low complexity" evidence="1">
    <location>
        <begin position="226"/>
        <end position="247"/>
    </location>
</feature>
<feature type="compositionally biased region" description="Polar residues" evidence="1">
    <location>
        <begin position="119"/>
        <end position="145"/>
    </location>
</feature>
<feature type="compositionally biased region" description="Low complexity" evidence="1">
    <location>
        <begin position="268"/>
        <end position="288"/>
    </location>
</feature>
<comment type="caution">
    <text evidence="2">The sequence shown here is derived from an EMBL/GenBank/DDBJ whole genome shotgun (WGS) entry which is preliminary data.</text>
</comment>
<feature type="compositionally biased region" description="Low complexity" evidence="1">
    <location>
        <begin position="151"/>
        <end position="160"/>
    </location>
</feature>
<evidence type="ECO:0000256" key="1">
    <source>
        <dbReference type="SAM" id="MobiDB-lite"/>
    </source>
</evidence>
<keyword evidence="3" id="KW-1185">Reference proteome</keyword>
<name>A0AAD9SE56_PHOAM</name>
<feature type="compositionally biased region" description="Low complexity" evidence="1">
    <location>
        <begin position="177"/>
        <end position="198"/>
    </location>
</feature>
<dbReference type="Proteomes" id="UP001265746">
    <property type="component" value="Unassembled WGS sequence"/>
</dbReference>
<feature type="compositionally biased region" description="Polar residues" evidence="1">
    <location>
        <begin position="508"/>
        <end position="524"/>
    </location>
</feature>
<dbReference type="AlphaFoldDB" id="A0AAD9SE56"/>
<evidence type="ECO:0000313" key="3">
    <source>
        <dbReference type="Proteomes" id="UP001265746"/>
    </source>
</evidence>
<sequence length="583" mass="61635">MSSSSSSAAPLNRSRSLRQPTAGLNRAQKKDETGSVINTNNGAAISKGAAAAASTSSLGAARNTSPSRLPKPPGGPPIATRTRAGTAGKASSIPAAAAGTKSRPTSGIFGRADSIATRKPTTQATSTDQAEPSKSTRPAPITTSRLIRPPTKSISTTSKSGPASSEPSPTTPNRPSPLRTIPPTTAAAATSPARTQSPRTTTHIRAKSSATALNSATVLRPPRPPSAGSVTSTSTTNTSTTTATAASKRPVGRANTTAARSSHLRQESAPSSNASALSRASSTNAARSVKPTAPGDAPRVKPAFNTLQQHYSPARNLAPKPLTSTYLAPPSPSKLPANIATSSETAKLQTELLQLHLLHRDADSVTASWNASAKQRLGQRFAELAGRNAEVSREEAEVEEARNLAALKAWGGSKGLDDKIQMLDSILSGVWSLGEPSGRYTRVVRKFEKWVDQTRQAVEARRLAGGLGALMEDDEVGFISELDPAWKDEVSSMARKLDSWRRQLGQLENSAFDDNQGKEQQPSSPERLLSGCRSQVHGMLAELDMMEQIERDAIAQETAWIRRMNRDDDENDTPRAGAIWRAF</sequence>
<organism evidence="2 3">
    <name type="scientific">Phomopsis amygdali</name>
    <name type="common">Fusicoccum amygdali</name>
    <dbReference type="NCBI Taxonomy" id="1214568"/>
    <lineage>
        <taxon>Eukaryota</taxon>
        <taxon>Fungi</taxon>
        <taxon>Dikarya</taxon>
        <taxon>Ascomycota</taxon>
        <taxon>Pezizomycotina</taxon>
        <taxon>Sordariomycetes</taxon>
        <taxon>Sordariomycetidae</taxon>
        <taxon>Diaporthales</taxon>
        <taxon>Diaporthaceae</taxon>
        <taxon>Diaporthe</taxon>
    </lineage>
</organism>
<feature type="region of interest" description="Disordered" evidence="1">
    <location>
        <begin position="1"/>
        <end position="336"/>
    </location>
</feature>
<proteinExistence type="predicted"/>
<feature type="compositionally biased region" description="Low complexity" evidence="1">
    <location>
        <begin position="42"/>
        <end position="61"/>
    </location>
</feature>
<protein>
    <submittedName>
        <fullName evidence="2">Uncharacterized protein</fullName>
    </submittedName>
</protein>
<dbReference type="EMBL" id="JAUJFL010000004">
    <property type="protein sequence ID" value="KAK2605100.1"/>
    <property type="molecule type" value="Genomic_DNA"/>
</dbReference>
<feature type="region of interest" description="Disordered" evidence="1">
    <location>
        <begin position="508"/>
        <end position="529"/>
    </location>
</feature>
<feature type="compositionally biased region" description="Polar residues" evidence="1">
    <location>
        <begin position="199"/>
        <end position="217"/>
    </location>
</feature>
<feature type="compositionally biased region" description="Low complexity" evidence="1">
    <location>
        <begin position="77"/>
        <end position="101"/>
    </location>
</feature>
<reference evidence="2" key="1">
    <citation type="submission" date="2023-06" db="EMBL/GenBank/DDBJ databases">
        <authorList>
            <person name="Noh H."/>
        </authorList>
    </citation>
    <scope>NUCLEOTIDE SEQUENCE</scope>
    <source>
        <strain evidence="2">DUCC20226</strain>
    </source>
</reference>